<dbReference type="Proteomes" id="UP000741863">
    <property type="component" value="Unassembled WGS sequence"/>
</dbReference>
<dbReference type="InterPro" id="IPR024301">
    <property type="entry name" value="Amidase_6"/>
</dbReference>
<comment type="caution">
    <text evidence="2">The sequence shown here is derived from an EMBL/GenBank/DDBJ whole genome shotgun (WGS) entry which is preliminary data.</text>
</comment>
<accession>A0ABS2PHL0</accession>
<proteinExistence type="predicted"/>
<dbReference type="PANTHER" id="PTHR40032:SF1">
    <property type="entry name" value="EXPORTED PROTEIN"/>
    <property type="match status" value="1"/>
</dbReference>
<dbReference type="GO" id="GO:0016787">
    <property type="term" value="F:hydrolase activity"/>
    <property type="evidence" value="ECO:0007669"/>
    <property type="project" value="UniProtKB-KW"/>
</dbReference>
<name>A0ABS2PHL0_9BACL</name>
<gene>
    <name evidence="2" type="ORF">JOD17_004050</name>
</gene>
<dbReference type="RefSeq" id="WP_239575759.1">
    <property type="nucleotide sequence ID" value="NZ_JAFBEC010000019.1"/>
</dbReference>
<protein>
    <submittedName>
        <fullName evidence="2">Cell wall-associated NlpC family hydrolase</fullName>
    </submittedName>
</protein>
<reference evidence="2 3" key="1">
    <citation type="submission" date="2021-01" db="EMBL/GenBank/DDBJ databases">
        <title>Genomic Encyclopedia of Type Strains, Phase IV (KMG-IV): sequencing the most valuable type-strain genomes for metagenomic binning, comparative biology and taxonomic classification.</title>
        <authorList>
            <person name="Goeker M."/>
        </authorList>
    </citation>
    <scope>NUCLEOTIDE SEQUENCE [LARGE SCALE GENOMIC DNA]</scope>
    <source>
        <strain evidence="2 3">DSM 25540</strain>
    </source>
</reference>
<keyword evidence="3" id="KW-1185">Reference proteome</keyword>
<keyword evidence="2" id="KW-0378">Hydrolase</keyword>
<feature type="domain" description="Putative amidase" evidence="1">
    <location>
        <begin position="137"/>
        <end position="289"/>
    </location>
</feature>
<evidence type="ECO:0000313" key="2">
    <source>
        <dbReference type="EMBL" id="MBM7634923.1"/>
    </source>
</evidence>
<organism evidence="2 3">
    <name type="scientific">Geomicrobium sediminis</name>
    <dbReference type="NCBI Taxonomy" id="1347788"/>
    <lineage>
        <taxon>Bacteria</taxon>
        <taxon>Bacillati</taxon>
        <taxon>Bacillota</taxon>
        <taxon>Bacilli</taxon>
        <taxon>Bacillales</taxon>
        <taxon>Geomicrobium</taxon>
    </lineage>
</organism>
<evidence type="ECO:0000259" key="1">
    <source>
        <dbReference type="Pfam" id="PF12671"/>
    </source>
</evidence>
<dbReference type="Pfam" id="PF12671">
    <property type="entry name" value="Amidase_6"/>
    <property type="match status" value="1"/>
</dbReference>
<dbReference type="PANTHER" id="PTHR40032">
    <property type="entry name" value="EXPORTED PROTEIN-RELATED"/>
    <property type="match status" value="1"/>
</dbReference>
<evidence type="ECO:0000313" key="3">
    <source>
        <dbReference type="Proteomes" id="UP000741863"/>
    </source>
</evidence>
<dbReference type="EMBL" id="JAFBEC010000019">
    <property type="protein sequence ID" value="MBM7634923.1"/>
    <property type="molecule type" value="Genomic_DNA"/>
</dbReference>
<sequence>MNKLVKKRLAAHFQQLAEWKAKGVDVKLLTPEEKKVTQRIKKQTRKAKLVKVHVDATPYKIITTGPDSHIDYSLNVSKLFRFGEDFYLEEMNEIRQITLKHNKIMSDQEKQRNITVDVRKQGRSAHKRQTLNRTGTYNRLKAVQYAERWWNDYNPDYPEFTDNCTNFISQCLHAGGAPMHGVPVRDQGWWWRGENWSYSWAVAHSLRWYLSGSTKGLTAKEVERAEELRPGDIICYDFDGSGRWDHNAIVVRKDNERQPLVNAQTANSRNRFWKYEDSTAWTENIKYKFFAIHDQFS</sequence>